<evidence type="ECO:0000256" key="5">
    <source>
        <dbReference type="ARBA" id="ARBA00022692"/>
    </source>
</evidence>
<dbReference type="FunFam" id="1.10.3720.10:FF:000002">
    <property type="entry name" value="D-methionine ABC transporter permease MetI"/>
    <property type="match status" value="1"/>
</dbReference>
<keyword evidence="3 8" id="KW-0813">Transport</keyword>
<feature type="transmembrane region" description="Helical" evidence="8">
    <location>
        <begin position="91"/>
        <end position="115"/>
    </location>
</feature>
<sequence>MNALLQELVPNVIEYFPEMIKALNETFVTVGISGLIASLIGIPLGLILLITSPKHILENKVVYSILSKVINVFRSIPFVILIAAIVPFTRFVVGTTIGVKGALVPLIVGVTPFIARQVEVALQKVDKGVLEAAKAMGSSPLEIIFKVIIPEGLPNIVHAVTISLISLIGFSAMAGSVGGGGLGNFAIQYGYQYFKTDIMVVTVILLLIIVTLVQSIGDYISRKLTH</sequence>
<comment type="subcellular location">
    <subcellularLocation>
        <location evidence="1 8">Cell membrane</location>
        <topology evidence="1 8">Multi-pass membrane protein</topology>
    </subcellularLocation>
</comment>
<evidence type="ECO:0000313" key="11">
    <source>
        <dbReference type="Proteomes" id="UP000655830"/>
    </source>
</evidence>
<evidence type="ECO:0000256" key="6">
    <source>
        <dbReference type="ARBA" id="ARBA00022989"/>
    </source>
</evidence>
<dbReference type="InterPro" id="IPR035906">
    <property type="entry name" value="MetI-like_sf"/>
</dbReference>
<comment type="similarity">
    <text evidence="2">Belongs to the binding-protein-dependent transport system permease family. CysTW subfamily.</text>
</comment>
<evidence type="ECO:0000256" key="2">
    <source>
        <dbReference type="ARBA" id="ARBA00007069"/>
    </source>
</evidence>
<evidence type="ECO:0000256" key="3">
    <source>
        <dbReference type="ARBA" id="ARBA00022448"/>
    </source>
</evidence>
<name>A0A926IEG3_9FIRM</name>
<dbReference type="NCBIfam" id="NF008049">
    <property type="entry name" value="PRK10782.1"/>
    <property type="match status" value="1"/>
</dbReference>
<dbReference type="GO" id="GO:0005886">
    <property type="term" value="C:plasma membrane"/>
    <property type="evidence" value="ECO:0007669"/>
    <property type="project" value="UniProtKB-SubCell"/>
</dbReference>
<dbReference type="PANTHER" id="PTHR30450">
    <property type="entry name" value="ABC TRANSPORTER PERMEASE"/>
    <property type="match status" value="1"/>
</dbReference>
<feature type="transmembrane region" description="Helical" evidence="8">
    <location>
        <begin position="198"/>
        <end position="220"/>
    </location>
</feature>
<comment type="caution">
    <text evidence="10">The sequence shown here is derived from an EMBL/GenBank/DDBJ whole genome shotgun (WGS) entry which is preliminary data.</text>
</comment>
<dbReference type="EMBL" id="JACRSY010000014">
    <property type="protein sequence ID" value="MBC8579894.1"/>
    <property type="molecule type" value="Genomic_DNA"/>
</dbReference>
<feature type="transmembrane region" description="Helical" evidence="8">
    <location>
        <begin position="61"/>
        <end position="85"/>
    </location>
</feature>
<evidence type="ECO:0000313" key="10">
    <source>
        <dbReference type="EMBL" id="MBC8579894.1"/>
    </source>
</evidence>
<reference evidence="10" key="1">
    <citation type="submission" date="2020-08" db="EMBL/GenBank/DDBJ databases">
        <title>Genome public.</title>
        <authorList>
            <person name="Liu C."/>
            <person name="Sun Q."/>
        </authorList>
    </citation>
    <scope>NUCLEOTIDE SEQUENCE</scope>
    <source>
        <strain evidence="10">NSJ-12</strain>
    </source>
</reference>
<gene>
    <name evidence="10" type="ORF">H8718_10180</name>
</gene>
<dbReference type="Pfam" id="PF00528">
    <property type="entry name" value="BPD_transp_1"/>
    <property type="match status" value="1"/>
</dbReference>
<evidence type="ECO:0000256" key="1">
    <source>
        <dbReference type="ARBA" id="ARBA00004651"/>
    </source>
</evidence>
<accession>A0A926IEG3</accession>
<feature type="transmembrane region" description="Helical" evidence="8">
    <location>
        <begin position="27"/>
        <end position="49"/>
    </location>
</feature>
<dbReference type="PANTHER" id="PTHR30450:SF1">
    <property type="entry name" value="D-METHIONINE TRANSPORT SYSTEM PERMEASE PROTEIN METI-RELATED"/>
    <property type="match status" value="1"/>
</dbReference>
<dbReference type="GO" id="GO:0048473">
    <property type="term" value="P:D-methionine transmembrane transport"/>
    <property type="evidence" value="ECO:0007669"/>
    <property type="project" value="TreeGrafter"/>
</dbReference>
<keyword evidence="7 8" id="KW-0472">Membrane</keyword>
<dbReference type="RefSeq" id="WP_249332802.1">
    <property type="nucleotide sequence ID" value="NZ_JACRSY010000014.1"/>
</dbReference>
<dbReference type="CDD" id="cd06261">
    <property type="entry name" value="TM_PBP2"/>
    <property type="match status" value="1"/>
</dbReference>
<dbReference type="InterPro" id="IPR000515">
    <property type="entry name" value="MetI-like"/>
</dbReference>
<evidence type="ECO:0000256" key="4">
    <source>
        <dbReference type="ARBA" id="ARBA00022475"/>
    </source>
</evidence>
<dbReference type="PROSITE" id="PS50928">
    <property type="entry name" value="ABC_TM1"/>
    <property type="match status" value="1"/>
</dbReference>
<dbReference type="Gene3D" id="1.10.3720.10">
    <property type="entry name" value="MetI-like"/>
    <property type="match status" value="1"/>
</dbReference>
<keyword evidence="5 8" id="KW-0812">Transmembrane</keyword>
<protein>
    <submittedName>
        <fullName evidence="10">ABC transporter permease</fullName>
    </submittedName>
</protein>
<feature type="domain" description="ABC transmembrane type-1" evidence="9">
    <location>
        <begin position="23"/>
        <end position="217"/>
    </location>
</feature>
<proteinExistence type="inferred from homology"/>
<keyword evidence="6 8" id="KW-1133">Transmembrane helix</keyword>
<organism evidence="10 11">
    <name type="scientific">Zhenhengia yiwuensis</name>
    <dbReference type="NCBI Taxonomy" id="2763666"/>
    <lineage>
        <taxon>Bacteria</taxon>
        <taxon>Bacillati</taxon>
        <taxon>Bacillota</taxon>
        <taxon>Clostridia</taxon>
        <taxon>Lachnospirales</taxon>
        <taxon>Lachnospiraceae</taxon>
        <taxon>Zhenhengia</taxon>
    </lineage>
</organism>
<feature type="transmembrane region" description="Helical" evidence="8">
    <location>
        <begin position="156"/>
        <end position="178"/>
    </location>
</feature>
<evidence type="ECO:0000256" key="8">
    <source>
        <dbReference type="RuleBase" id="RU363032"/>
    </source>
</evidence>
<dbReference type="AlphaFoldDB" id="A0A926IEG3"/>
<dbReference type="Proteomes" id="UP000655830">
    <property type="component" value="Unassembled WGS sequence"/>
</dbReference>
<dbReference type="SUPFAM" id="SSF161098">
    <property type="entry name" value="MetI-like"/>
    <property type="match status" value="1"/>
</dbReference>
<keyword evidence="4" id="KW-1003">Cell membrane</keyword>
<evidence type="ECO:0000256" key="7">
    <source>
        <dbReference type="ARBA" id="ARBA00023136"/>
    </source>
</evidence>
<dbReference type="InterPro" id="IPR051322">
    <property type="entry name" value="AA_ABC_Transporter_Permease"/>
</dbReference>
<keyword evidence="11" id="KW-1185">Reference proteome</keyword>
<evidence type="ECO:0000259" key="9">
    <source>
        <dbReference type="PROSITE" id="PS50928"/>
    </source>
</evidence>